<evidence type="ECO:0000256" key="1">
    <source>
        <dbReference type="SAM" id="Phobius"/>
    </source>
</evidence>
<feature type="transmembrane region" description="Helical" evidence="1">
    <location>
        <begin position="42"/>
        <end position="61"/>
    </location>
</feature>
<dbReference type="Proteomes" id="UP000642070">
    <property type="component" value="Unassembled WGS sequence"/>
</dbReference>
<evidence type="ECO:0000313" key="2">
    <source>
        <dbReference type="EMBL" id="GGM68504.1"/>
    </source>
</evidence>
<name>A0A917UCF9_9ACTN</name>
<reference evidence="2" key="2">
    <citation type="submission" date="2020-09" db="EMBL/GenBank/DDBJ databases">
        <authorList>
            <person name="Sun Q."/>
            <person name="Ohkuma M."/>
        </authorList>
    </citation>
    <scope>NUCLEOTIDE SEQUENCE</scope>
    <source>
        <strain evidence="2">JCM 19831</strain>
    </source>
</reference>
<proteinExistence type="predicted"/>
<dbReference type="AlphaFoldDB" id="A0A917UCF9"/>
<protein>
    <submittedName>
        <fullName evidence="2">Uncharacterized protein</fullName>
    </submittedName>
</protein>
<organism evidence="2 3">
    <name type="scientific">Dactylosporangium sucinum</name>
    <dbReference type="NCBI Taxonomy" id="1424081"/>
    <lineage>
        <taxon>Bacteria</taxon>
        <taxon>Bacillati</taxon>
        <taxon>Actinomycetota</taxon>
        <taxon>Actinomycetes</taxon>
        <taxon>Micromonosporales</taxon>
        <taxon>Micromonosporaceae</taxon>
        <taxon>Dactylosporangium</taxon>
    </lineage>
</organism>
<dbReference type="EMBL" id="BMPI01000057">
    <property type="protein sequence ID" value="GGM68504.1"/>
    <property type="molecule type" value="Genomic_DNA"/>
</dbReference>
<gene>
    <name evidence="2" type="ORF">GCM10007977_082810</name>
</gene>
<keyword evidence="1" id="KW-0812">Transmembrane</keyword>
<reference evidence="2" key="1">
    <citation type="journal article" date="2014" name="Int. J. Syst. Evol. Microbiol.">
        <title>Complete genome sequence of Corynebacterium casei LMG S-19264T (=DSM 44701T), isolated from a smear-ripened cheese.</title>
        <authorList>
            <consortium name="US DOE Joint Genome Institute (JGI-PGF)"/>
            <person name="Walter F."/>
            <person name="Albersmeier A."/>
            <person name="Kalinowski J."/>
            <person name="Ruckert C."/>
        </authorList>
    </citation>
    <scope>NUCLEOTIDE SEQUENCE</scope>
    <source>
        <strain evidence="2">JCM 19831</strain>
    </source>
</reference>
<sequence length="178" mass="19078">MLAGLARADPARRRGRFVGGLRRLQRSVGRSDPSRAHWGRRLMVGAAALSLGAAVGAGVVWQRTEADRRLAEQHRQTLAVANGRYLKAARLSTDAGAPAGTVFLYQGSPSWLLATVVDVSNGRYQMMVVDREGTTHTVGVCEVTNRTGTAGYRIDVPVAQVAEVQLRGADGTRLSARL</sequence>
<keyword evidence="1" id="KW-0472">Membrane</keyword>
<dbReference type="RefSeq" id="WP_190255535.1">
    <property type="nucleotide sequence ID" value="NZ_BMPI01000057.1"/>
</dbReference>
<keyword evidence="3" id="KW-1185">Reference proteome</keyword>
<evidence type="ECO:0000313" key="3">
    <source>
        <dbReference type="Proteomes" id="UP000642070"/>
    </source>
</evidence>
<comment type="caution">
    <text evidence="2">The sequence shown here is derived from an EMBL/GenBank/DDBJ whole genome shotgun (WGS) entry which is preliminary data.</text>
</comment>
<accession>A0A917UCF9</accession>
<keyword evidence="1" id="KW-1133">Transmembrane helix</keyword>